<dbReference type="AlphaFoldDB" id="A0A6L2LT38"/>
<sequence>MTTQSAGQATAAPRGGWTGGQTGRGGGRTRGRSGAQGNGRIDGQGGQVGGQGIELNDGVDRVLDFFTIIVQQLRNLLSTILAQVGDQGSNLGNGRNQNGDAINENVQGNLRNIIGNNDRRGCTYKDLLACNPKEYDGMVAAIDLTTIQKAMQIARTLTDEAIRNGSIKKNLERRGSRGKPSKDRNGRDDNKRTRTGNAFAITTNLVRRENTVWHPSVPPVTFTIYLRHVVALISTVTAGYLDKDCRVVHRNVNLGRGNNGNQARGRAFMLGAEEAR</sequence>
<name>A0A6L2LT38_TANCI</name>
<organism evidence="2">
    <name type="scientific">Tanacetum cinerariifolium</name>
    <name type="common">Dalmatian daisy</name>
    <name type="synonym">Chrysanthemum cinerariifolium</name>
    <dbReference type="NCBI Taxonomy" id="118510"/>
    <lineage>
        <taxon>Eukaryota</taxon>
        <taxon>Viridiplantae</taxon>
        <taxon>Streptophyta</taxon>
        <taxon>Embryophyta</taxon>
        <taxon>Tracheophyta</taxon>
        <taxon>Spermatophyta</taxon>
        <taxon>Magnoliopsida</taxon>
        <taxon>eudicotyledons</taxon>
        <taxon>Gunneridae</taxon>
        <taxon>Pentapetalae</taxon>
        <taxon>asterids</taxon>
        <taxon>campanulids</taxon>
        <taxon>Asterales</taxon>
        <taxon>Asteraceae</taxon>
        <taxon>Asteroideae</taxon>
        <taxon>Anthemideae</taxon>
        <taxon>Anthemidinae</taxon>
        <taxon>Tanacetum</taxon>
    </lineage>
</organism>
<protein>
    <recommendedName>
        <fullName evidence="3">Reverse transcriptase domain-containing protein</fullName>
    </recommendedName>
</protein>
<accession>A0A6L2LT38</accession>
<dbReference type="EMBL" id="BKCJ010005118">
    <property type="protein sequence ID" value="GEU65003.1"/>
    <property type="molecule type" value="Genomic_DNA"/>
</dbReference>
<feature type="compositionally biased region" description="Basic and acidic residues" evidence="1">
    <location>
        <begin position="169"/>
        <end position="192"/>
    </location>
</feature>
<evidence type="ECO:0008006" key="3">
    <source>
        <dbReference type="Google" id="ProtNLM"/>
    </source>
</evidence>
<feature type="compositionally biased region" description="Gly residues" evidence="1">
    <location>
        <begin position="16"/>
        <end position="49"/>
    </location>
</feature>
<gene>
    <name evidence="2" type="ORF">Tci_036981</name>
</gene>
<evidence type="ECO:0000313" key="2">
    <source>
        <dbReference type="EMBL" id="GEU65003.1"/>
    </source>
</evidence>
<feature type="region of interest" description="Disordered" evidence="1">
    <location>
        <begin position="1"/>
        <end position="49"/>
    </location>
</feature>
<reference evidence="2" key="1">
    <citation type="journal article" date="2019" name="Sci. Rep.">
        <title>Draft genome of Tanacetum cinerariifolium, the natural source of mosquito coil.</title>
        <authorList>
            <person name="Yamashiro T."/>
            <person name="Shiraishi A."/>
            <person name="Satake H."/>
            <person name="Nakayama K."/>
        </authorList>
    </citation>
    <scope>NUCLEOTIDE SEQUENCE</scope>
</reference>
<proteinExistence type="predicted"/>
<evidence type="ECO:0000256" key="1">
    <source>
        <dbReference type="SAM" id="MobiDB-lite"/>
    </source>
</evidence>
<comment type="caution">
    <text evidence="2">The sequence shown here is derived from an EMBL/GenBank/DDBJ whole genome shotgun (WGS) entry which is preliminary data.</text>
</comment>
<feature type="region of interest" description="Disordered" evidence="1">
    <location>
        <begin position="165"/>
        <end position="195"/>
    </location>
</feature>